<sequence>MDCEAHLVPQHNATEECLMRYMRGYIMQLIGRILFPDASDYRVHIKWLPLLEDFGTCGRLSWGSAVLAWLYRQICHATEHDQCNLHGCVSLMLSCASHHIPLLRPDGFDTRRFLLVEMYYEYL</sequence>
<reference evidence="2 3" key="1">
    <citation type="submission" date="2019-01" db="EMBL/GenBank/DDBJ databases">
        <title>Sequencing of cultivated peanut Arachis hypogaea provides insights into genome evolution and oil improvement.</title>
        <authorList>
            <person name="Chen X."/>
        </authorList>
    </citation>
    <scope>NUCLEOTIDE SEQUENCE [LARGE SCALE GENOMIC DNA]</scope>
    <source>
        <strain evidence="3">cv. Fuhuasheng</strain>
        <tissue evidence="2">Leaves</tissue>
    </source>
</reference>
<evidence type="ECO:0000313" key="3">
    <source>
        <dbReference type="Proteomes" id="UP000289738"/>
    </source>
</evidence>
<dbReference type="PANTHER" id="PTHR46033:SF8">
    <property type="entry name" value="PROTEIN MAINTENANCE OF MERISTEMS-LIKE"/>
    <property type="match status" value="1"/>
</dbReference>
<dbReference type="InterPro" id="IPR044824">
    <property type="entry name" value="MAIN-like"/>
</dbReference>
<keyword evidence="3" id="KW-1185">Reference proteome</keyword>
<feature type="domain" description="Aminotransferase-like plant mobile" evidence="1">
    <location>
        <begin position="22"/>
        <end position="106"/>
    </location>
</feature>
<dbReference type="InterPro" id="IPR019557">
    <property type="entry name" value="AminoTfrase-like_pln_mobile"/>
</dbReference>
<evidence type="ECO:0000313" key="2">
    <source>
        <dbReference type="EMBL" id="RYR21065.1"/>
    </source>
</evidence>
<dbReference type="EMBL" id="SDMP01000013">
    <property type="protein sequence ID" value="RYR21065.1"/>
    <property type="molecule type" value="Genomic_DNA"/>
</dbReference>
<comment type="caution">
    <text evidence="2">The sequence shown here is derived from an EMBL/GenBank/DDBJ whole genome shotgun (WGS) entry which is preliminary data.</text>
</comment>
<dbReference type="GO" id="GO:0010073">
    <property type="term" value="P:meristem maintenance"/>
    <property type="evidence" value="ECO:0007669"/>
    <property type="project" value="InterPro"/>
</dbReference>
<name>A0A445A3Y1_ARAHY</name>
<dbReference type="Pfam" id="PF10536">
    <property type="entry name" value="PMD"/>
    <property type="match status" value="1"/>
</dbReference>
<proteinExistence type="predicted"/>
<accession>A0A445A3Y1</accession>
<organism evidence="2 3">
    <name type="scientific">Arachis hypogaea</name>
    <name type="common">Peanut</name>
    <dbReference type="NCBI Taxonomy" id="3818"/>
    <lineage>
        <taxon>Eukaryota</taxon>
        <taxon>Viridiplantae</taxon>
        <taxon>Streptophyta</taxon>
        <taxon>Embryophyta</taxon>
        <taxon>Tracheophyta</taxon>
        <taxon>Spermatophyta</taxon>
        <taxon>Magnoliopsida</taxon>
        <taxon>eudicotyledons</taxon>
        <taxon>Gunneridae</taxon>
        <taxon>Pentapetalae</taxon>
        <taxon>rosids</taxon>
        <taxon>fabids</taxon>
        <taxon>Fabales</taxon>
        <taxon>Fabaceae</taxon>
        <taxon>Papilionoideae</taxon>
        <taxon>50 kb inversion clade</taxon>
        <taxon>dalbergioids sensu lato</taxon>
        <taxon>Dalbergieae</taxon>
        <taxon>Pterocarpus clade</taxon>
        <taxon>Arachis</taxon>
    </lineage>
</organism>
<gene>
    <name evidence="2" type="ORF">Ahy_B03g066306</name>
</gene>
<dbReference type="AlphaFoldDB" id="A0A445A3Y1"/>
<evidence type="ECO:0000259" key="1">
    <source>
        <dbReference type="Pfam" id="PF10536"/>
    </source>
</evidence>
<protein>
    <recommendedName>
        <fullName evidence="1">Aminotransferase-like plant mobile domain-containing protein</fullName>
    </recommendedName>
</protein>
<dbReference type="PANTHER" id="PTHR46033">
    <property type="entry name" value="PROTEIN MAIN-LIKE 2"/>
    <property type="match status" value="1"/>
</dbReference>
<dbReference type="Proteomes" id="UP000289738">
    <property type="component" value="Chromosome B03"/>
</dbReference>